<gene>
    <name evidence="2" type="ORF">ACJ73_09936</name>
</gene>
<evidence type="ECO:0000256" key="1">
    <source>
        <dbReference type="SAM" id="MobiDB-lite"/>
    </source>
</evidence>
<reference evidence="2 3" key="1">
    <citation type="submission" date="2015-08" db="EMBL/GenBank/DDBJ databases">
        <title>Emmonsia species relationships and genome sequence.</title>
        <authorList>
            <person name="Cuomo C.A."/>
            <person name="Schwartz I.S."/>
            <person name="Kenyon C."/>
            <person name="De Hoog G.S."/>
            <person name="Govender N.P."/>
            <person name="Botha A."/>
            <person name="Moreno L."/>
            <person name="De Vries M."/>
            <person name="Munoz J.F."/>
            <person name="Stielow J.B."/>
        </authorList>
    </citation>
    <scope>NUCLEOTIDE SEQUENCE [LARGE SCALE GENOMIC DNA]</scope>
    <source>
        <strain evidence="2 3">EI222</strain>
    </source>
</reference>
<feature type="compositionally biased region" description="Acidic residues" evidence="1">
    <location>
        <begin position="305"/>
        <end position="326"/>
    </location>
</feature>
<evidence type="ECO:0000313" key="2">
    <source>
        <dbReference type="EMBL" id="OJD10104.1"/>
    </source>
</evidence>
<sequence length="359" mass="39523">MRCSSGPGGLGAIFEPPGAFVKPQRGRGPGPQGVSQVEAAVEEEAEIAEVKSVAAGVAGLHVDDHFEPLEVNPLSTREIFDSFKAEINLTDLLQYSPFLVASLKKFMTRESTGRSLAADVNTKLLSQLKPEDKAFRIPAQVKIAGRVIDLPRAVTQAYQGSELKLVTEAFLKTYMIAKKPLADIGYQGMSMRTATKVESLLHFWAEVHVGVEGIWRKVPCFVSSSPRRTALALNDLLLGIPWLFDVNAKMDIRRGSLIIGDTEKKEPRVTVQGPELVFARGTKILMLPSRLLPDGRKGKARYEPIEDDPIESEESEEEGSDYEEEDYHYSLENECRSARGVTHIGSLTPLEADSPSKFI</sequence>
<dbReference type="EMBL" id="LGTZ01003147">
    <property type="protein sequence ID" value="OJD10104.1"/>
    <property type="molecule type" value="Genomic_DNA"/>
</dbReference>
<protein>
    <submittedName>
        <fullName evidence="2">Uncharacterized protein</fullName>
    </submittedName>
</protein>
<dbReference type="STRING" id="1658174.A0A1J9P186"/>
<dbReference type="OrthoDB" id="4774312at2759"/>
<accession>A0A1J9P186</accession>
<name>A0A1J9P186_9EURO</name>
<dbReference type="VEuPathDB" id="FungiDB:ACJ73_09936"/>
<dbReference type="Proteomes" id="UP000242791">
    <property type="component" value="Unassembled WGS sequence"/>
</dbReference>
<organism evidence="2 3">
    <name type="scientific">Blastomyces percursus</name>
    <dbReference type="NCBI Taxonomy" id="1658174"/>
    <lineage>
        <taxon>Eukaryota</taxon>
        <taxon>Fungi</taxon>
        <taxon>Dikarya</taxon>
        <taxon>Ascomycota</taxon>
        <taxon>Pezizomycotina</taxon>
        <taxon>Eurotiomycetes</taxon>
        <taxon>Eurotiomycetidae</taxon>
        <taxon>Onygenales</taxon>
        <taxon>Ajellomycetaceae</taxon>
        <taxon>Blastomyces</taxon>
    </lineage>
</organism>
<evidence type="ECO:0000313" key="3">
    <source>
        <dbReference type="Proteomes" id="UP000242791"/>
    </source>
</evidence>
<proteinExistence type="predicted"/>
<keyword evidence="3" id="KW-1185">Reference proteome</keyword>
<feature type="region of interest" description="Disordered" evidence="1">
    <location>
        <begin position="298"/>
        <end position="327"/>
    </location>
</feature>
<dbReference type="AlphaFoldDB" id="A0A1J9P186"/>
<comment type="caution">
    <text evidence="2">The sequence shown here is derived from an EMBL/GenBank/DDBJ whole genome shotgun (WGS) entry which is preliminary data.</text>
</comment>